<keyword evidence="4" id="KW-0235">DNA replication</keyword>
<evidence type="ECO:0000313" key="14">
    <source>
        <dbReference type="EMBL" id="KMO81178.1"/>
    </source>
</evidence>
<feature type="domain" description="Nudix hydrolase" evidence="13">
    <location>
        <begin position="3"/>
        <end position="129"/>
    </location>
</feature>
<keyword evidence="6" id="KW-0227">DNA damage</keyword>
<dbReference type="PANTHER" id="PTHR47707">
    <property type="entry name" value="8-OXO-DGTP DIPHOSPHATASE"/>
    <property type="match status" value="1"/>
</dbReference>
<dbReference type="EMBL" id="JYNU01000003">
    <property type="protein sequence ID" value="KMO81178.1"/>
    <property type="molecule type" value="Genomic_DNA"/>
</dbReference>
<dbReference type="GO" id="GO:0044716">
    <property type="term" value="F:8-oxo-GDP phosphatase activity"/>
    <property type="evidence" value="ECO:0007669"/>
    <property type="project" value="TreeGrafter"/>
</dbReference>
<dbReference type="GO" id="GO:0046872">
    <property type="term" value="F:metal ion binding"/>
    <property type="evidence" value="ECO:0007669"/>
    <property type="project" value="UniProtKB-KW"/>
</dbReference>
<dbReference type="Gene3D" id="3.90.79.10">
    <property type="entry name" value="Nucleoside Triphosphate Pyrophosphohydrolase"/>
    <property type="match status" value="1"/>
</dbReference>
<keyword evidence="5" id="KW-0479">Metal-binding</keyword>
<dbReference type="AlphaFoldDB" id="A0A0J6WGP7"/>
<dbReference type="EC" id="3.6.1.55" evidence="11"/>
<dbReference type="GO" id="GO:0035539">
    <property type="term" value="F:8-oxo-7,8-dihydrodeoxyguanosine triphosphate pyrophosphatase activity"/>
    <property type="evidence" value="ECO:0007669"/>
    <property type="project" value="UniProtKB-EC"/>
</dbReference>
<evidence type="ECO:0000256" key="9">
    <source>
        <dbReference type="ARBA" id="ARBA00023204"/>
    </source>
</evidence>
<comment type="cofactor">
    <cofactor evidence="1">
        <name>Mg(2+)</name>
        <dbReference type="ChEBI" id="CHEBI:18420"/>
    </cofactor>
</comment>
<accession>A0A0J6WGP7</accession>
<sequence>MTMPTLVVVAGALIEQGRLLVAQRDRPPELAGWWELPGGKVNAGETDAGALRRELLEELGIEVSVGARLGADVALSPTVTLRAYLVTRAGGVLHPHDHRALRWVGAEDLDGLAWVPADRAWLPDLAGLLAG</sequence>
<dbReference type="InterPro" id="IPR015797">
    <property type="entry name" value="NUDIX_hydrolase-like_dom_sf"/>
</dbReference>
<comment type="similarity">
    <text evidence="2 12">Belongs to the Nudix hydrolase family.</text>
</comment>
<dbReference type="PRINTS" id="PR00502">
    <property type="entry name" value="NUDIXFAMILY"/>
</dbReference>
<evidence type="ECO:0000256" key="8">
    <source>
        <dbReference type="ARBA" id="ARBA00022842"/>
    </source>
</evidence>
<dbReference type="GO" id="GO:0006260">
    <property type="term" value="P:DNA replication"/>
    <property type="evidence" value="ECO:0007669"/>
    <property type="project" value="UniProtKB-KW"/>
</dbReference>
<evidence type="ECO:0000256" key="6">
    <source>
        <dbReference type="ARBA" id="ARBA00022763"/>
    </source>
</evidence>
<evidence type="ECO:0000256" key="3">
    <source>
        <dbReference type="ARBA" id="ARBA00022457"/>
    </source>
</evidence>
<reference evidence="14 15" key="1">
    <citation type="journal article" date="2015" name="Genome Biol. Evol.">
        <title>Characterization of Three Mycobacterium spp. with Potential Use in Bioremediation by Genome Sequencing and Comparative Genomics.</title>
        <authorList>
            <person name="Das S."/>
            <person name="Pettersson B.M."/>
            <person name="Behra P.R."/>
            <person name="Ramesh M."/>
            <person name="Dasgupta S."/>
            <person name="Bhattacharya A."/>
            <person name="Kirsebom L.A."/>
        </authorList>
    </citation>
    <scope>NUCLEOTIDE SEQUENCE [LARGE SCALE GENOMIC DNA]</scope>
    <source>
        <strain evidence="14 15">DSM 44075</strain>
    </source>
</reference>
<dbReference type="PROSITE" id="PS51462">
    <property type="entry name" value="NUDIX"/>
    <property type="match status" value="1"/>
</dbReference>
<keyword evidence="8" id="KW-0460">Magnesium</keyword>
<dbReference type="GO" id="GO:0006281">
    <property type="term" value="P:DNA repair"/>
    <property type="evidence" value="ECO:0007669"/>
    <property type="project" value="UniProtKB-KW"/>
</dbReference>
<evidence type="ECO:0000259" key="13">
    <source>
        <dbReference type="PROSITE" id="PS51462"/>
    </source>
</evidence>
<name>A0A0J6WGP7_9MYCO</name>
<keyword evidence="3" id="KW-0515">Mutator protein</keyword>
<dbReference type="InterPro" id="IPR020476">
    <property type="entry name" value="Nudix_hydrolase"/>
</dbReference>
<dbReference type="GO" id="GO:0008413">
    <property type="term" value="F:8-oxo-7,8-dihydroguanosine triphosphate pyrophosphatase activity"/>
    <property type="evidence" value="ECO:0007669"/>
    <property type="project" value="TreeGrafter"/>
</dbReference>
<evidence type="ECO:0000256" key="11">
    <source>
        <dbReference type="ARBA" id="ARBA00038905"/>
    </source>
</evidence>
<evidence type="ECO:0000256" key="7">
    <source>
        <dbReference type="ARBA" id="ARBA00022801"/>
    </source>
</evidence>
<dbReference type="Pfam" id="PF00293">
    <property type="entry name" value="NUDIX"/>
    <property type="match status" value="1"/>
</dbReference>
<dbReference type="PATRIC" id="fig|1807.14.peg.415"/>
<organism evidence="14 15">
    <name type="scientific">Mycolicibacterium obuense</name>
    <dbReference type="NCBI Taxonomy" id="1807"/>
    <lineage>
        <taxon>Bacteria</taxon>
        <taxon>Bacillati</taxon>
        <taxon>Actinomycetota</taxon>
        <taxon>Actinomycetes</taxon>
        <taxon>Mycobacteriales</taxon>
        <taxon>Mycobacteriaceae</taxon>
        <taxon>Mycolicibacterium</taxon>
    </lineage>
</organism>
<dbReference type="Proteomes" id="UP000036313">
    <property type="component" value="Unassembled WGS sequence"/>
</dbReference>
<dbReference type="PROSITE" id="PS00893">
    <property type="entry name" value="NUDIX_BOX"/>
    <property type="match status" value="1"/>
</dbReference>
<comment type="caution">
    <text evidence="14">The sequence shown here is derived from an EMBL/GenBank/DDBJ whole genome shotgun (WGS) entry which is preliminary data.</text>
</comment>
<evidence type="ECO:0000256" key="10">
    <source>
        <dbReference type="ARBA" id="ARBA00035861"/>
    </source>
</evidence>
<evidence type="ECO:0000313" key="15">
    <source>
        <dbReference type="Proteomes" id="UP000036313"/>
    </source>
</evidence>
<protein>
    <recommendedName>
        <fullName evidence="11">8-oxo-dGTP diphosphatase</fullName>
        <ecNumber evidence="11">3.6.1.55</ecNumber>
    </recommendedName>
</protein>
<dbReference type="PANTHER" id="PTHR47707:SF1">
    <property type="entry name" value="NUDIX HYDROLASE FAMILY PROTEIN"/>
    <property type="match status" value="1"/>
</dbReference>
<dbReference type="InterPro" id="IPR020084">
    <property type="entry name" value="NUDIX_hydrolase_CS"/>
</dbReference>
<evidence type="ECO:0000256" key="4">
    <source>
        <dbReference type="ARBA" id="ARBA00022705"/>
    </source>
</evidence>
<proteinExistence type="inferred from homology"/>
<evidence type="ECO:0000256" key="1">
    <source>
        <dbReference type="ARBA" id="ARBA00001946"/>
    </source>
</evidence>
<keyword evidence="9" id="KW-0234">DNA repair</keyword>
<dbReference type="InterPro" id="IPR000086">
    <property type="entry name" value="NUDIX_hydrolase_dom"/>
</dbReference>
<gene>
    <name evidence="14" type="primary">nudG</name>
    <name evidence="14" type="ORF">MOBUDSM44075_00405</name>
</gene>
<dbReference type="GO" id="GO:0044715">
    <property type="term" value="F:8-oxo-dGDP phosphatase activity"/>
    <property type="evidence" value="ECO:0007669"/>
    <property type="project" value="TreeGrafter"/>
</dbReference>
<dbReference type="CDD" id="cd03425">
    <property type="entry name" value="NUDIX_MutT_NudA_like"/>
    <property type="match status" value="1"/>
</dbReference>
<dbReference type="SUPFAM" id="SSF55811">
    <property type="entry name" value="Nudix"/>
    <property type="match status" value="1"/>
</dbReference>
<keyword evidence="7 12" id="KW-0378">Hydrolase</keyword>
<evidence type="ECO:0000256" key="5">
    <source>
        <dbReference type="ARBA" id="ARBA00022723"/>
    </source>
</evidence>
<evidence type="ECO:0000256" key="2">
    <source>
        <dbReference type="ARBA" id="ARBA00005582"/>
    </source>
</evidence>
<dbReference type="InterPro" id="IPR047127">
    <property type="entry name" value="MutT-like"/>
</dbReference>
<evidence type="ECO:0000256" key="12">
    <source>
        <dbReference type="RuleBase" id="RU003476"/>
    </source>
</evidence>
<comment type="catalytic activity">
    <reaction evidence="10">
        <text>8-oxo-dGTP + H2O = 8-oxo-dGMP + diphosphate + H(+)</text>
        <dbReference type="Rhea" id="RHEA:31575"/>
        <dbReference type="ChEBI" id="CHEBI:15377"/>
        <dbReference type="ChEBI" id="CHEBI:15378"/>
        <dbReference type="ChEBI" id="CHEBI:33019"/>
        <dbReference type="ChEBI" id="CHEBI:63224"/>
        <dbReference type="ChEBI" id="CHEBI:77896"/>
        <dbReference type="EC" id="3.6.1.55"/>
    </reaction>
</comment>